<evidence type="ECO:0000256" key="1">
    <source>
        <dbReference type="SAM" id="MobiDB-lite"/>
    </source>
</evidence>
<name>A0ABW0IHY0_9BACT</name>
<sequence length="414" mass="44047">MSTATATLASSDDAFFHRRKAYLVFPVIVVPFLVALFWISSGGKGALQSESAANSGFRGFNMNVPSAEDSDLKQQTVEPPLVGNTGGQTLSKFTNAEKIATSNGLRTLPNDQATEPTVTQAMNTASNPPAPQSAAPSAQHTAQPQKSRRAHKNGTQQGFQYHAPQPYYVNSNQTDQQLENQLNSYQSVRKGASPNQATSLAESVPAASTTNSGRTPNFIQLADNTTASRLDRETPSPVVENPFNTAPVGGNRQQGVVTSLQSSGYNKRSVITLIPAVVHDDQSVKAGQPVKLRLTKAVVIDGIRVPANTIVHASCLPDGDRLRLVVQNLQLGNQLIPLDLEAVDLDGGTGLNAPGLSDQLGEQLKSSAVQGVNLPTRSMLVNTVLNAARFSASSQVRQSQIHLKGGYQLHLKSI</sequence>
<dbReference type="InterPro" id="IPR055407">
    <property type="entry name" value="TraM_C"/>
</dbReference>
<keyword evidence="2" id="KW-1133">Transmembrane helix</keyword>
<keyword evidence="2" id="KW-0472">Membrane</keyword>
<gene>
    <name evidence="4" type="primary">traM</name>
    <name evidence="4" type="ORF">ACFPMF_15475</name>
</gene>
<evidence type="ECO:0000313" key="5">
    <source>
        <dbReference type="Proteomes" id="UP001596106"/>
    </source>
</evidence>
<reference evidence="5" key="1">
    <citation type="journal article" date="2019" name="Int. J. Syst. Evol. Microbiol.">
        <title>The Global Catalogue of Microorganisms (GCM) 10K type strain sequencing project: providing services to taxonomists for standard genome sequencing and annotation.</title>
        <authorList>
            <consortium name="The Broad Institute Genomics Platform"/>
            <consortium name="The Broad Institute Genome Sequencing Center for Infectious Disease"/>
            <person name="Wu L."/>
            <person name="Ma J."/>
        </authorList>
    </citation>
    <scope>NUCLEOTIDE SEQUENCE [LARGE SCALE GENOMIC DNA]</scope>
    <source>
        <strain evidence="5">CCUG 55250</strain>
    </source>
</reference>
<organism evidence="4 5">
    <name type="scientific">Larkinella bovis</name>
    <dbReference type="NCBI Taxonomy" id="683041"/>
    <lineage>
        <taxon>Bacteria</taxon>
        <taxon>Pseudomonadati</taxon>
        <taxon>Bacteroidota</taxon>
        <taxon>Cytophagia</taxon>
        <taxon>Cytophagales</taxon>
        <taxon>Spirosomataceae</taxon>
        <taxon>Larkinella</taxon>
    </lineage>
</organism>
<feature type="compositionally biased region" description="Low complexity" evidence="1">
    <location>
        <begin position="123"/>
        <end position="145"/>
    </location>
</feature>
<feature type="domain" description="Conjugative transposon TraM C-terminal" evidence="3">
    <location>
        <begin position="274"/>
        <end position="412"/>
    </location>
</feature>
<feature type="region of interest" description="Disordered" evidence="1">
    <location>
        <begin position="187"/>
        <end position="220"/>
    </location>
</feature>
<evidence type="ECO:0000256" key="2">
    <source>
        <dbReference type="SAM" id="Phobius"/>
    </source>
</evidence>
<comment type="caution">
    <text evidence="4">The sequence shown here is derived from an EMBL/GenBank/DDBJ whole genome shotgun (WGS) entry which is preliminary data.</text>
</comment>
<dbReference type="RefSeq" id="WP_379846676.1">
    <property type="nucleotide sequence ID" value="NZ_JBHSMA010000004.1"/>
</dbReference>
<keyword evidence="2" id="KW-0812">Transmembrane</keyword>
<proteinExistence type="predicted"/>
<accession>A0ABW0IHY0</accession>
<dbReference type="Pfam" id="PF12508">
    <property type="entry name" value="Transposon_TraM"/>
    <property type="match status" value="1"/>
</dbReference>
<protein>
    <submittedName>
        <fullName evidence="4">Conjugative transposon protein TraM</fullName>
    </submittedName>
</protein>
<feature type="transmembrane region" description="Helical" evidence="2">
    <location>
        <begin position="21"/>
        <end position="39"/>
    </location>
</feature>
<evidence type="ECO:0000259" key="3">
    <source>
        <dbReference type="Pfam" id="PF12508"/>
    </source>
</evidence>
<keyword evidence="5" id="KW-1185">Reference proteome</keyword>
<dbReference type="Proteomes" id="UP001596106">
    <property type="component" value="Unassembled WGS sequence"/>
</dbReference>
<dbReference type="EMBL" id="JBHSMA010000004">
    <property type="protein sequence ID" value="MFC5410722.1"/>
    <property type="molecule type" value="Genomic_DNA"/>
</dbReference>
<evidence type="ECO:0000313" key="4">
    <source>
        <dbReference type="EMBL" id="MFC5410722.1"/>
    </source>
</evidence>
<feature type="region of interest" description="Disordered" evidence="1">
    <location>
        <begin position="121"/>
        <end position="159"/>
    </location>
</feature>